<dbReference type="GeneID" id="35605181"/>
<feature type="compositionally biased region" description="Polar residues" evidence="4">
    <location>
        <begin position="180"/>
        <end position="196"/>
    </location>
</feature>
<feature type="compositionally biased region" description="Acidic residues" evidence="4">
    <location>
        <begin position="93"/>
        <end position="102"/>
    </location>
</feature>
<dbReference type="PANTHER" id="PTHR44267">
    <property type="entry name" value="WD REPEAT-CONTAINING PROTEIN 43"/>
    <property type="match status" value="1"/>
</dbReference>
<feature type="region of interest" description="Disordered" evidence="4">
    <location>
        <begin position="1"/>
        <end position="46"/>
    </location>
</feature>
<evidence type="ECO:0000313" key="6">
    <source>
        <dbReference type="EMBL" id="CZT24407.1"/>
    </source>
</evidence>
<dbReference type="RefSeq" id="XP_023631131.1">
    <property type="nucleotide sequence ID" value="XM_023775363.1"/>
</dbReference>
<dbReference type="STRING" id="112498.A0A2D3V277"/>
<dbReference type="EMBL" id="FJUY01000021">
    <property type="protein sequence ID" value="CZT24407.1"/>
    <property type="molecule type" value="Genomic_DNA"/>
</dbReference>
<dbReference type="InterPro" id="IPR052414">
    <property type="entry name" value="U3_snoRNA-assoc_WDR"/>
</dbReference>
<feature type="region of interest" description="Disordered" evidence="4">
    <location>
        <begin position="177"/>
        <end position="196"/>
    </location>
</feature>
<name>A0A2D3V277_9PEZI</name>
<dbReference type="PANTHER" id="PTHR44267:SF1">
    <property type="entry name" value="WD REPEAT-CONTAINING PROTEIN 43"/>
    <property type="match status" value="1"/>
</dbReference>
<proteinExistence type="inferred from homology"/>
<gene>
    <name evidence="6" type="ORF">RCC_10132</name>
</gene>
<evidence type="ECO:0000256" key="2">
    <source>
        <dbReference type="ARBA" id="ARBA00023242"/>
    </source>
</evidence>
<comment type="subcellular location">
    <subcellularLocation>
        <location evidence="1">Nucleus</location>
    </subcellularLocation>
</comment>
<evidence type="ECO:0000313" key="7">
    <source>
        <dbReference type="Proteomes" id="UP000225277"/>
    </source>
</evidence>
<dbReference type="AlphaFoldDB" id="A0A2D3V277"/>
<feature type="compositionally biased region" description="Acidic residues" evidence="4">
    <location>
        <begin position="381"/>
        <end position="392"/>
    </location>
</feature>
<accession>A0A2D3V277</accession>
<evidence type="ECO:0000256" key="3">
    <source>
        <dbReference type="ARBA" id="ARBA00038335"/>
    </source>
</evidence>
<dbReference type="Pfam" id="PF04003">
    <property type="entry name" value="Utp12"/>
    <property type="match status" value="1"/>
</dbReference>
<sequence length="477" mass="51185">MSSTKRSRQRPADAHVASPPPASKRLKSSHVPEASTPQARSGAASASGLAFLVDEDARKGKKLNARLTNGAVQSKSTRVDESHAAVQPANADSDYDTSDEDAPAPAHAAEADIISLSSNSDSSDAEEEADDGPAQPLANGHAASHNPDMEMTDAADATFGDLLQARHPDPIDVQKALQVSDPNGRSLVPTSDSHNRTAVTSSSLGVVLAQALKTKDKDLLEDCFRVNDLGSIRATIQRQQSHQVATLLECIAERIHKRPGRTGKLMAWVQWSLVTHGGYLANQPELMKKLKSLGTVVRERANGLQPLLQLKGKLDFLGAQLELRKGLQAASQAANADDLDDEENVLYVEGQGQDWSDSDEEEENGNAATRRSGKTLRIKETEDESSANDDDLANGHTTNGAVNGLDDDSEEDTTDEEDEAGMLDVEAEEQSGEEESSNDEADSDAPSDEDEEDSDAEESDEPEAVRQPKLSTLNRKR</sequence>
<dbReference type="GO" id="GO:0000462">
    <property type="term" value="P:maturation of SSU-rRNA from tricistronic rRNA transcript (SSU-rRNA, 5.8S rRNA, LSU-rRNA)"/>
    <property type="evidence" value="ECO:0007669"/>
    <property type="project" value="TreeGrafter"/>
</dbReference>
<feature type="compositionally biased region" description="Acidic residues" evidence="4">
    <location>
        <begin position="405"/>
        <end position="462"/>
    </location>
</feature>
<dbReference type="InterPro" id="IPR007148">
    <property type="entry name" value="SSU_processome_Utp12"/>
</dbReference>
<evidence type="ECO:0000256" key="1">
    <source>
        <dbReference type="ARBA" id="ARBA00004123"/>
    </source>
</evidence>
<dbReference type="Proteomes" id="UP000225277">
    <property type="component" value="Unassembled WGS sequence"/>
</dbReference>
<reference evidence="6 7" key="1">
    <citation type="submission" date="2016-03" db="EMBL/GenBank/DDBJ databases">
        <authorList>
            <person name="Ploux O."/>
        </authorList>
    </citation>
    <scope>NUCLEOTIDE SEQUENCE [LARGE SCALE GENOMIC DNA]</scope>
    <source>
        <strain evidence="6 7">URUG2</strain>
    </source>
</reference>
<feature type="region of interest" description="Disordered" evidence="4">
    <location>
        <begin position="350"/>
        <end position="477"/>
    </location>
</feature>
<evidence type="ECO:0000259" key="5">
    <source>
        <dbReference type="Pfam" id="PF04003"/>
    </source>
</evidence>
<feature type="compositionally biased region" description="Polar residues" evidence="4">
    <location>
        <begin position="66"/>
        <end position="76"/>
    </location>
</feature>
<comment type="similarity">
    <text evidence="3">Belongs to the UTP5 family.</text>
</comment>
<dbReference type="GO" id="GO:0005730">
    <property type="term" value="C:nucleolus"/>
    <property type="evidence" value="ECO:0007669"/>
    <property type="project" value="TreeGrafter"/>
</dbReference>
<evidence type="ECO:0000256" key="4">
    <source>
        <dbReference type="SAM" id="MobiDB-lite"/>
    </source>
</evidence>
<protein>
    <recommendedName>
        <fullName evidence="5">Small-subunit processome Utp12 domain-containing protein</fullName>
    </recommendedName>
</protein>
<organism evidence="6 7">
    <name type="scientific">Ramularia collo-cygni</name>
    <dbReference type="NCBI Taxonomy" id="112498"/>
    <lineage>
        <taxon>Eukaryota</taxon>
        <taxon>Fungi</taxon>
        <taxon>Dikarya</taxon>
        <taxon>Ascomycota</taxon>
        <taxon>Pezizomycotina</taxon>
        <taxon>Dothideomycetes</taxon>
        <taxon>Dothideomycetidae</taxon>
        <taxon>Mycosphaerellales</taxon>
        <taxon>Mycosphaerellaceae</taxon>
        <taxon>Ramularia</taxon>
    </lineage>
</organism>
<feature type="compositionally biased region" description="Low complexity" evidence="4">
    <location>
        <begin position="103"/>
        <end position="122"/>
    </location>
</feature>
<keyword evidence="7" id="KW-1185">Reference proteome</keyword>
<keyword evidence="2" id="KW-0539">Nucleus</keyword>
<feature type="region of interest" description="Disordered" evidence="4">
    <location>
        <begin position="63"/>
        <end position="148"/>
    </location>
</feature>
<dbReference type="OrthoDB" id="30195at2759"/>
<feature type="domain" description="Small-subunit processome Utp12" evidence="5">
    <location>
        <begin position="216"/>
        <end position="317"/>
    </location>
</feature>